<evidence type="ECO:0000256" key="8">
    <source>
        <dbReference type="ARBA" id="ARBA00023136"/>
    </source>
</evidence>
<dbReference type="EMBL" id="VSSQ01014134">
    <property type="protein sequence ID" value="MPM53015.1"/>
    <property type="molecule type" value="Genomic_DNA"/>
</dbReference>
<keyword evidence="9" id="KW-0131">Cell cycle</keyword>
<reference evidence="13" key="1">
    <citation type="submission" date="2019-08" db="EMBL/GenBank/DDBJ databases">
        <authorList>
            <person name="Kucharzyk K."/>
            <person name="Murdoch R.W."/>
            <person name="Higgins S."/>
            <person name="Loffler F."/>
        </authorList>
    </citation>
    <scope>NUCLEOTIDE SEQUENCE</scope>
</reference>
<evidence type="ECO:0000256" key="5">
    <source>
        <dbReference type="ARBA" id="ARBA00022618"/>
    </source>
</evidence>
<evidence type="ECO:0000256" key="7">
    <source>
        <dbReference type="ARBA" id="ARBA00022989"/>
    </source>
</evidence>
<feature type="transmembrane region" description="Helical" evidence="10">
    <location>
        <begin position="193"/>
        <end position="215"/>
    </location>
</feature>
<evidence type="ECO:0000256" key="4">
    <source>
        <dbReference type="ARBA" id="ARBA00022475"/>
    </source>
</evidence>
<feature type="transmembrane region" description="Helical" evidence="10">
    <location>
        <begin position="230"/>
        <end position="253"/>
    </location>
</feature>
<sequence>MLVLLGLTILILFMGNGLSNFVKENMSFSVMLDNDITDAGIQRLRKSLDAQPFVKSSRFISKDEAKEQLIKDLGEDPEELLGYNPVQDAIEIYLHSEYANNDSIAVISRIIKQQNNVRDLLYQQEAIDLINDNLSKVTMILLILAAVLMFISFTLIRNTIRLSVYSRRFIINTMKLVGANGNFIRRPFIRNNILTGIVAGVLADGIIFLILAYFSKAYVELQPIISITDLFIIFSIVILLGIFISTVATYFAVNRYLKMKTENLYYV</sequence>
<evidence type="ECO:0000259" key="11">
    <source>
        <dbReference type="Pfam" id="PF02687"/>
    </source>
</evidence>
<gene>
    <name evidence="13" type="primary">ftsX_21</name>
    <name evidence="13" type="ORF">SDC9_99779</name>
</gene>
<comment type="caution">
    <text evidence="13">The sequence shown here is derived from an EMBL/GenBank/DDBJ whole genome shotgun (WGS) entry which is preliminary data.</text>
</comment>
<keyword evidence="7 10" id="KW-1133">Transmembrane helix</keyword>
<evidence type="ECO:0000313" key="13">
    <source>
        <dbReference type="EMBL" id="MPM53015.1"/>
    </source>
</evidence>
<dbReference type="InterPro" id="IPR004513">
    <property type="entry name" value="FtsX"/>
</dbReference>
<dbReference type="Pfam" id="PF02687">
    <property type="entry name" value="FtsX"/>
    <property type="match status" value="1"/>
</dbReference>
<dbReference type="Pfam" id="PF18075">
    <property type="entry name" value="FtsX_ECD"/>
    <property type="match status" value="1"/>
</dbReference>
<dbReference type="PANTHER" id="PTHR47755">
    <property type="entry name" value="CELL DIVISION PROTEIN FTSX"/>
    <property type="match status" value="1"/>
</dbReference>
<protein>
    <recommendedName>
        <fullName evidence="3">Cell division protein FtsX</fullName>
    </recommendedName>
</protein>
<feature type="domain" description="FtsX extracellular" evidence="12">
    <location>
        <begin position="28"/>
        <end position="118"/>
    </location>
</feature>
<comment type="subcellular location">
    <subcellularLocation>
        <location evidence="1">Cell membrane</location>
        <topology evidence="1">Multi-pass membrane protein</topology>
    </subcellularLocation>
</comment>
<dbReference type="GO" id="GO:0005886">
    <property type="term" value="C:plasma membrane"/>
    <property type="evidence" value="ECO:0007669"/>
    <property type="project" value="UniProtKB-SubCell"/>
</dbReference>
<dbReference type="GO" id="GO:0051301">
    <property type="term" value="P:cell division"/>
    <property type="evidence" value="ECO:0007669"/>
    <property type="project" value="UniProtKB-KW"/>
</dbReference>
<dbReference type="InterPro" id="IPR003838">
    <property type="entry name" value="ABC3_permease_C"/>
</dbReference>
<dbReference type="PIRSF" id="PIRSF003097">
    <property type="entry name" value="FtsX"/>
    <property type="match status" value="1"/>
</dbReference>
<keyword evidence="6 10" id="KW-0812">Transmembrane</keyword>
<evidence type="ECO:0000259" key="12">
    <source>
        <dbReference type="Pfam" id="PF18075"/>
    </source>
</evidence>
<keyword evidence="5 13" id="KW-0132">Cell division</keyword>
<feature type="transmembrane region" description="Helical" evidence="10">
    <location>
        <begin position="139"/>
        <end position="160"/>
    </location>
</feature>
<evidence type="ECO:0000256" key="1">
    <source>
        <dbReference type="ARBA" id="ARBA00004651"/>
    </source>
</evidence>
<feature type="domain" description="ABC3 transporter permease C-terminal" evidence="11">
    <location>
        <begin position="143"/>
        <end position="258"/>
    </location>
</feature>
<evidence type="ECO:0000256" key="2">
    <source>
        <dbReference type="ARBA" id="ARBA00007379"/>
    </source>
</evidence>
<evidence type="ECO:0000256" key="6">
    <source>
        <dbReference type="ARBA" id="ARBA00022692"/>
    </source>
</evidence>
<keyword evidence="8 10" id="KW-0472">Membrane</keyword>
<dbReference type="PANTHER" id="PTHR47755:SF1">
    <property type="entry name" value="CELL DIVISION PROTEIN FTSX"/>
    <property type="match status" value="1"/>
</dbReference>
<name>A0A645AII0_9ZZZZ</name>
<evidence type="ECO:0000256" key="10">
    <source>
        <dbReference type="SAM" id="Phobius"/>
    </source>
</evidence>
<proteinExistence type="inferred from homology"/>
<dbReference type="Gene3D" id="3.30.70.3040">
    <property type="match status" value="1"/>
</dbReference>
<evidence type="ECO:0000256" key="9">
    <source>
        <dbReference type="ARBA" id="ARBA00023306"/>
    </source>
</evidence>
<keyword evidence="4" id="KW-1003">Cell membrane</keyword>
<comment type="similarity">
    <text evidence="2">Belongs to the ABC-4 integral membrane protein family. FtsX subfamily.</text>
</comment>
<evidence type="ECO:0000256" key="3">
    <source>
        <dbReference type="ARBA" id="ARBA00021907"/>
    </source>
</evidence>
<dbReference type="InterPro" id="IPR040690">
    <property type="entry name" value="FtsX_ECD"/>
</dbReference>
<dbReference type="AlphaFoldDB" id="A0A645AII0"/>
<organism evidence="13">
    <name type="scientific">bioreactor metagenome</name>
    <dbReference type="NCBI Taxonomy" id="1076179"/>
    <lineage>
        <taxon>unclassified sequences</taxon>
        <taxon>metagenomes</taxon>
        <taxon>ecological metagenomes</taxon>
    </lineage>
</organism>
<accession>A0A645AII0</accession>